<sequence>MNTKISKILTYATGLIGVIGFFFFIRIVVEGDTNIENDVNLQNSILSPFITFSLITLGATAAIAVIYSLINLFKHPEVLKRSLIGVGILLVLLVLSYSFASGEAVTDQLGKVLENGEAGSVSRWVSTLINYSFILGAIGLVFFLYDFVKGLVK</sequence>
<feature type="transmembrane region" description="Helical" evidence="1">
    <location>
        <begin position="128"/>
        <end position="148"/>
    </location>
</feature>
<accession>A0A1I6Q387</accession>
<dbReference type="STRING" id="593133.SAMN04488006_1442"/>
<keyword evidence="1" id="KW-0472">Membrane</keyword>
<dbReference type="Proteomes" id="UP000199312">
    <property type="component" value="Unassembled WGS sequence"/>
</dbReference>
<dbReference type="OrthoDB" id="1202461at2"/>
<feature type="transmembrane region" description="Helical" evidence="1">
    <location>
        <begin position="9"/>
        <end position="29"/>
    </location>
</feature>
<organism evidence="2 3">
    <name type="scientific">Lutibacter maritimus</name>
    <dbReference type="NCBI Taxonomy" id="593133"/>
    <lineage>
        <taxon>Bacteria</taxon>
        <taxon>Pseudomonadati</taxon>
        <taxon>Bacteroidota</taxon>
        <taxon>Flavobacteriia</taxon>
        <taxon>Flavobacteriales</taxon>
        <taxon>Flavobacteriaceae</taxon>
        <taxon>Lutibacter</taxon>
    </lineage>
</organism>
<evidence type="ECO:0000313" key="2">
    <source>
        <dbReference type="EMBL" id="SFS46808.1"/>
    </source>
</evidence>
<reference evidence="3" key="1">
    <citation type="submission" date="2016-10" db="EMBL/GenBank/DDBJ databases">
        <authorList>
            <person name="Varghese N."/>
            <person name="Submissions S."/>
        </authorList>
    </citation>
    <scope>NUCLEOTIDE SEQUENCE [LARGE SCALE GENOMIC DNA]</scope>
    <source>
        <strain evidence="3">DSM 24450</strain>
    </source>
</reference>
<evidence type="ECO:0000256" key="1">
    <source>
        <dbReference type="SAM" id="Phobius"/>
    </source>
</evidence>
<proteinExistence type="predicted"/>
<dbReference type="RefSeq" id="WP_090224263.1">
    <property type="nucleotide sequence ID" value="NZ_FOZP01000003.1"/>
</dbReference>
<feature type="transmembrane region" description="Helical" evidence="1">
    <location>
        <begin position="82"/>
        <end position="100"/>
    </location>
</feature>
<dbReference type="EMBL" id="FOZP01000003">
    <property type="protein sequence ID" value="SFS46808.1"/>
    <property type="molecule type" value="Genomic_DNA"/>
</dbReference>
<gene>
    <name evidence="2" type="ORF">SAMN04488006_1442</name>
</gene>
<keyword evidence="3" id="KW-1185">Reference proteome</keyword>
<protein>
    <submittedName>
        <fullName evidence="2">Uncharacterized protein</fullName>
    </submittedName>
</protein>
<dbReference type="AlphaFoldDB" id="A0A1I6Q387"/>
<evidence type="ECO:0000313" key="3">
    <source>
        <dbReference type="Proteomes" id="UP000199312"/>
    </source>
</evidence>
<name>A0A1I6Q387_9FLAO</name>
<keyword evidence="1" id="KW-0812">Transmembrane</keyword>
<feature type="transmembrane region" description="Helical" evidence="1">
    <location>
        <begin position="49"/>
        <end position="70"/>
    </location>
</feature>
<keyword evidence="1" id="KW-1133">Transmembrane helix</keyword>